<keyword evidence="1" id="KW-1133">Transmembrane helix</keyword>
<sequence length="566" mass="62185">MKKVLEDKKPSHAERRKVGSDGRASGLLYCAIAFVACILVSLAPLNRLAGVEYFRSLPLSMWPLAIGTWLPLDLHLVANARQSQLSTHLILFLSLVTLAFVIYGVSAWYIQHLPEHLIDKRSPQMRRWIWLAVVIAGLALVFTPSMLSHDAFVYAGYGRLLTVYHENPYFVTLSTHPQDPFTHLDDWNNAPAAYGPVWLIISMLGSWLAGDQPLTYILCYRLLGLGAHLLNMVLVVMILRASGRSERTVVLGTLLYAWNPLVLLESSLGAHMDTAMVTLMLGGILCWVRREQSARKPDIRAALPSLLCFTLAALIKFTAAPLAILFLVLLGRKTLYATRSELGEGALQWQAAIRTVVISGAIGAGCALALYIPFWIGQSPSAIIASFTSPPSANAAYGSILSAILNWIRWHGAANPGWRKTPLLFFSQYKVWQNMALLALAATMIGGIVWIWRLPTARTLTLATVAVLGALLLVTPWFFPWYVIWLVGLAAACLPMRDRPGRAVIGAALAFSTSAFCIYLFRGFPPIGDWEGFTSLTTVGPPLLMLVILLLFGCDTSNDSSPESRT</sequence>
<keyword evidence="3" id="KW-1185">Reference proteome</keyword>
<dbReference type="Pfam" id="PF26314">
    <property type="entry name" value="MptA_B_family"/>
    <property type="match status" value="1"/>
</dbReference>
<feature type="transmembrane region" description="Helical" evidence="1">
    <location>
        <begin position="26"/>
        <end position="45"/>
    </location>
</feature>
<feature type="transmembrane region" description="Helical" evidence="1">
    <location>
        <begin position="395"/>
        <end position="412"/>
    </location>
</feature>
<dbReference type="RefSeq" id="WP_220206889.1">
    <property type="nucleotide sequence ID" value="NZ_BNJK01000001.1"/>
</dbReference>
<dbReference type="Proteomes" id="UP000597444">
    <property type="component" value="Unassembled WGS sequence"/>
</dbReference>
<feature type="transmembrane region" description="Helical" evidence="1">
    <location>
        <begin position="192"/>
        <end position="210"/>
    </location>
</feature>
<name>A0A8J3N5C8_9CHLR</name>
<evidence type="ECO:0000313" key="2">
    <source>
        <dbReference type="EMBL" id="GHO96250.1"/>
    </source>
</evidence>
<feature type="transmembrane region" description="Helical" evidence="1">
    <location>
        <begin position="351"/>
        <end position="374"/>
    </location>
</feature>
<keyword evidence="1" id="KW-0472">Membrane</keyword>
<feature type="transmembrane region" description="Helical" evidence="1">
    <location>
        <begin position="432"/>
        <end position="452"/>
    </location>
</feature>
<feature type="transmembrane region" description="Helical" evidence="1">
    <location>
        <begin position="222"/>
        <end position="241"/>
    </location>
</feature>
<protein>
    <recommendedName>
        <fullName evidence="4">DUF2029 domain-containing protein</fullName>
    </recommendedName>
</protein>
<feature type="transmembrane region" description="Helical" evidence="1">
    <location>
        <begin position="89"/>
        <end position="108"/>
    </location>
</feature>
<gene>
    <name evidence="2" type="ORF">KSF_062980</name>
</gene>
<comment type="caution">
    <text evidence="2">The sequence shown here is derived from an EMBL/GenBank/DDBJ whole genome shotgun (WGS) entry which is preliminary data.</text>
</comment>
<feature type="transmembrane region" description="Helical" evidence="1">
    <location>
        <begin position="459"/>
        <end position="483"/>
    </location>
</feature>
<keyword evidence="1" id="KW-0812">Transmembrane</keyword>
<dbReference type="EMBL" id="BNJK01000001">
    <property type="protein sequence ID" value="GHO96250.1"/>
    <property type="molecule type" value="Genomic_DNA"/>
</dbReference>
<proteinExistence type="predicted"/>
<evidence type="ECO:0000256" key="1">
    <source>
        <dbReference type="SAM" id="Phobius"/>
    </source>
</evidence>
<feature type="transmembrane region" description="Helical" evidence="1">
    <location>
        <begin position="128"/>
        <end position="147"/>
    </location>
</feature>
<feature type="transmembrane region" description="Helical" evidence="1">
    <location>
        <begin position="533"/>
        <end position="552"/>
    </location>
</feature>
<evidence type="ECO:0000313" key="3">
    <source>
        <dbReference type="Proteomes" id="UP000597444"/>
    </source>
</evidence>
<feature type="transmembrane region" description="Helical" evidence="1">
    <location>
        <begin position="306"/>
        <end position="331"/>
    </location>
</feature>
<reference evidence="2" key="1">
    <citation type="submission" date="2020-10" db="EMBL/GenBank/DDBJ databases">
        <title>Taxonomic study of unclassified bacteria belonging to the class Ktedonobacteria.</title>
        <authorList>
            <person name="Yabe S."/>
            <person name="Wang C.M."/>
            <person name="Zheng Y."/>
            <person name="Sakai Y."/>
            <person name="Cavaletti L."/>
            <person name="Monciardini P."/>
            <person name="Donadio S."/>
        </authorList>
    </citation>
    <scope>NUCLEOTIDE SEQUENCE</scope>
    <source>
        <strain evidence="2">ID150040</strain>
    </source>
</reference>
<organism evidence="2 3">
    <name type="scientific">Reticulibacter mediterranei</name>
    <dbReference type="NCBI Taxonomy" id="2778369"/>
    <lineage>
        <taxon>Bacteria</taxon>
        <taxon>Bacillati</taxon>
        <taxon>Chloroflexota</taxon>
        <taxon>Ktedonobacteria</taxon>
        <taxon>Ktedonobacterales</taxon>
        <taxon>Reticulibacteraceae</taxon>
        <taxon>Reticulibacter</taxon>
    </lineage>
</organism>
<evidence type="ECO:0008006" key="4">
    <source>
        <dbReference type="Google" id="ProtNLM"/>
    </source>
</evidence>
<feature type="transmembrane region" description="Helical" evidence="1">
    <location>
        <begin position="503"/>
        <end position="521"/>
    </location>
</feature>
<accession>A0A8J3N5C8</accession>
<dbReference type="AlphaFoldDB" id="A0A8J3N5C8"/>